<dbReference type="KEGG" id="pye:A6J80_17410"/>
<protein>
    <submittedName>
        <fullName evidence="2">Phage portal protein</fullName>
    </submittedName>
</protein>
<accession>A0A1V0GVP4</accession>
<evidence type="ECO:0000256" key="1">
    <source>
        <dbReference type="SAM" id="MobiDB-lite"/>
    </source>
</evidence>
<name>A0A1V0GVP4_9RHOB</name>
<organism evidence="2 3">
    <name type="scientific">Paracoccus yeei</name>
    <dbReference type="NCBI Taxonomy" id="147645"/>
    <lineage>
        <taxon>Bacteria</taxon>
        <taxon>Pseudomonadati</taxon>
        <taxon>Pseudomonadota</taxon>
        <taxon>Alphaproteobacteria</taxon>
        <taxon>Rhodobacterales</taxon>
        <taxon>Paracoccaceae</taxon>
        <taxon>Paracoccus</taxon>
    </lineage>
</organism>
<reference evidence="2" key="1">
    <citation type="submission" date="2017-12" db="EMBL/GenBank/DDBJ databases">
        <title>FDA dAtabase for Regulatory Grade micrObial Sequences (FDA-ARGOS): Supporting development and validation of Infectious Disease Dx tests.</title>
        <authorList>
            <person name="Campos J."/>
            <person name="Goldberg B."/>
            <person name="Tallon L."/>
            <person name="Sadzewicz L."/>
            <person name="Sengamalay N."/>
            <person name="Ott S."/>
            <person name="Godinez A."/>
            <person name="Nagaraj S."/>
            <person name="Vyas G."/>
            <person name="Aluvathingal J."/>
            <person name="Nadendla S."/>
            <person name="Geyer C."/>
            <person name="Nandy P."/>
            <person name="Hobson J."/>
            <person name="Sichtig H."/>
        </authorList>
    </citation>
    <scope>NUCLEOTIDE SEQUENCE</scope>
    <source>
        <strain evidence="2">FDAARGOS_252</strain>
    </source>
</reference>
<evidence type="ECO:0000313" key="2">
    <source>
        <dbReference type="EMBL" id="ARC37891.1"/>
    </source>
</evidence>
<dbReference type="RefSeq" id="WP_080622352.1">
    <property type="nucleotide sequence ID" value="NZ_CAWMZI010000001.1"/>
</dbReference>
<proteinExistence type="predicted"/>
<dbReference type="NCBIfam" id="TIGR01537">
    <property type="entry name" value="portal_HK97"/>
    <property type="match status" value="1"/>
</dbReference>
<dbReference type="AlphaFoldDB" id="A0A1V0GVP4"/>
<keyword evidence="3" id="KW-1185">Reference proteome</keyword>
<dbReference type="Pfam" id="PF04860">
    <property type="entry name" value="Phage_portal"/>
    <property type="match status" value="1"/>
</dbReference>
<dbReference type="InterPro" id="IPR006427">
    <property type="entry name" value="Portal_HK97"/>
</dbReference>
<evidence type="ECO:0000313" key="3">
    <source>
        <dbReference type="Proteomes" id="UP000191257"/>
    </source>
</evidence>
<dbReference type="STRING" id="147645.A6J80_17410"/>
<sequence>MRQSYPAVRVKALRHPTARGGWLPLITESFAGAWQKNVEVHKEAVLAFHAVFACMTLIARDIAKLRVKLVAQDDKGIWSEVRNPAYSPVLRKPNTYQTRIQFWENWILSKLSNGNTYVLKVRDNRGVVVQMHILDPMRVKPLIADDGSVFYEVQPDNLASGKEAITVPAREIIHDRFNTLFHPLVGLSPIYANGLAATQGLNIQNNSASFFGNRSVPGGILTAPGAISDATAERLKETWEERYSGRGAGKIAVLGDGLKFEALAMKSTDAQMIEQLKWTAEVVCSTFHVPPYKIGIGQMPTYNNIQALNVEYYSQCLQSLIEDVELCLDEGLGMAEGIGTEFDLDGLLRMDSVTQMEVMDKAKGIFSPNEMRRRFDLAPKSGGDSVFLQEQNYSLEALAKRDAKADPWASEPKAEDTSADDEADNAQAAAEERAFLAEALLAMRKSLEAA</sequence>
<gene>
    <name evidence="2" type="ORF">A6J80_17410</name>
</gene>
<dbReference type="InterPro" id="IPR006944">
    <property type="entry name" value="Phage/GTA_portal"/>
</dbReference>
<dbReference type="Proteomes" id="UP000191257">
    <property type="component" value="Chromosome"/>
</dbReference>
<dbReference type="EMBL" id="CP020442">
    <property type="protein sequence ID" value="ARC37891.1"/>
    <property type="molecule type" value="Genomic_DNA"/>
</dbReference>
<feature type="region of interest" description="Disordered" evidence="1">
    <location>
        <begin position="402"/>
        <end position="429"/>
    </location>
</feature>